<accession>A0ABP6XI32</accession>
<gene>
    <name evidence="2" type="ORF">GCM10022197_23400</name>
</gene>
<organism evidence="2 3">
    <name type="scientific">Microlunatus spumicola</name>
    <dbReference type="NCBI Taxonomy" id="81499"/>
    <lineage>
        <taxon>Bacteria</taxon>
        <taxon>Bacillati</taxon>
        <taxon>Actinomycetota</taxon>
        <taxon>Actinomycetes</taxon>
        <taxon>Propionibacteriales</taxon>
        <taxon>Propionibacteriaceae</taxon>
        <taxon>Microlunatus</taxon>
    </lineage>
</organism>
<reference evidence="3" key="1">
    <citation type="journal article" date="2019" name="Int. J. Syst. Evol. Microbiol.">
        <title>The Global Catalogue of Microorganisms (GCM) 10K type strain sequencing project: providing services to taxonomists for standard genome sequencing and annotation.</title>
        <authorList>
            <consortium name="The Broad Institute Genomics Platform"/>
            <consortium name="The Broad Institute Genome Sequencing Center for Infectious Disease"/>
            <person name="Wu L."/>
            <person name="Ma J."/>
        </authorList>
    </citation>
    <scope>NUCLEOTIDE SEQUENCE [LARGE SCALE GENOMIC DNA]</scope>
    <source>
        <strain evidence="3">JCM 16540</strain>
    </source>
</reference>
<evidence type="ECO:0000256" key="1">
    <source>
        <dbReference type="SAM" id="MobiDB-lite"/>
    </source>
</evidence>
<protein>
    <recommendedName>
        <fullName evidence="4">DUF4352 domain-containing protein</fullName>
    </recommendedName>
</protein>
<keyword evidence="3" id="KW-1185">Reference proteome</keyword>
<dbReference type="Proteomes" id="UP001500767">
    <property type="component" value="Unassembled WGS sequence"/>
</dbReference>
<evidence type="ECO:0008006" key="4">
    <source>
        <dbReference type="Google" id="ProtNLM"/>
    </source>
</evidence>
<name>A0ABP6XI32_9ACTN</name>
<evidence type="ECO:0000313" key="2">
    <source>
        <dbReference type="EMBL" id="GAA3566713.1"/>
    </source>
</evidence>
<comment type="caution">
    <text evidence="2">The sequence shown here is derived from an EMBL/GenBank/DDBJ whole genome shotgun (WGS) entry which is preliminary data.</text>
</comment>
<feature type="region of interest" description="Disordered" evidence="1">
    <location>
        <begin position="107"/>
        <end position="127"/>
    </location>
</feature>
<evidence type="ECO:0000313" key="3">
    <source>
        <dbReference type="Proteomes" id="UP001500767"/>
    </source>
</evidence>
<dbReference type="EMBL" id="BAAAYR010000002">
    <property type="protein sequence ID" value="GAA3566713.1"/>
    <property type="molecule type" value="Genomic_DNA"/>
</dbReference>
<dbReference type="RefSeq" id="WP_344742389.1">
    <property type="nucleotide sequence ID" value="NZ_BAAAYR010000002.1"/>
</dbReference>
<proteinExistence type="predicted"/>
<sequence>MRAWLAAAIAALLVLVYLVVELTYSSTHLDPPRYAPVEPGGVAHSRTADFRLLSLRQTEGWGREIGGGPGAAEPGAVWVVAQLEVTPRVREDYLLCTMNLVSTDGRSWEPEGVGPTHEGESCAPDPEDVELGRTYPFVLGYQVPVEEADEVAGLALNQYSWRSYPLLRPPA</sequence>